<evidence type="ECO:0000256" key="1">
    <source>
        <dbReference type="SAM" id="MobiDB-lite"/>
    </source>
</evidence>
<proteinExistence type="predicted"/>
<dbReference type="EMBL" id="FP565814">
    <property type="protein sequence ID" value="CBH25188.1"/>
    <property type="molecule type" value="Genomic_DNA"/>
</dbReference>
<evidence type="ECO:0000313" key="2">
    <source>
        <dbReference type="EMBL" id="CBH25188.1"/>
    </source>
</evidence>
<reference evidence="3" key="2">
    <citation type="submission" date="2010-04" db="EMBL/GenBank/DDBJ databases">
        <title>Genome sequence of Salinibacter ruber M8.</title>
        <authorList>
            <consortium name="Genoscope"/>
        </authorList>
    </citation>
    <scope>NUCLEOTIDE SEQUENCE [LARGE SCALE GENOMIC DNA]</scope>
    <source>
        <strain evidence="3">M8</strain>
    </source>
</reference>
<dbReference type="Proteomes" id="UP000000933">
    <property type="component" value="Chromosome"/>
</dbReference>
<protein>
    <submittedName>
        <fullName evidence="2">Uncharacterized protein</fullName>
    </submittedName>
</protein>
<evidence type="ECO:0000313" key="3">
    <source>
        <dbReference type="Proteomes" id="UP000000933"/>
    </source>
</evidence>
<reference evidence="2 3" key="1">
    <citation type="journal article" date="2010" name="ISME J.">
        <title>Fine-scale evolution: genomic, phenotypic and ecological differentiation in two coexisting Salinibacter ruber strains.</title>
        <authorList>
            <person name="Pena A."/>
            <person name="Teeling H."/>
            <person name="Huerta-Cepas J."/>
            <person name="Santos F."/>
            <person name="Yarza P."/>
            <person name="Brito-Echeverria J."/>
            <person name="Lucio M."/>
            <person name="Schmitt-Kopplin P."/>
            <person name="Meseguer I."/>
            <person name="Schenowitz C."/>
            <person name="Dossat C."/>
            <person name="Barbe V."/>
            <person name="Dopazo J."/>
            <person name="Rossello-Mora R."/>
            <person name="Schuler M."/>
            <person name="Glockner F.O."/>
            <person name="Amann R."/>
            <person name="Gabaldon T."/>
            <person name="Anton J."/>
        </authorList>
    </citation>
    <scope>NUCLEOTIDE SEQUENCE [LARGE SCALE GENOMIC DNA]</scope>
    <source>
        <strain evidence="2 3">M8</strain>
    </source>
</reference>
<feature type="region of interest" description="Disordered" evidence="1">
    <location>
        <begin position="20"/>
        <end position="47"/>
    </location>
</feature>
<dbReference type="KEGG" id="srm:SRM_02267"/>
<dbReference type="HOGENOM" id="CLU_2587716_0_0_10"/>
<accession>D5HAY3</accession>
<gene>
    <name evidence="2" type="ordered locus">SRM_02267</name>
</gene>
<organism evidence="2 3">
    <name type="scientific">Salinibacter ruber (strain M8)</name>
    <dbReference type="NCBI Taxonomy" id="761659"/>
    <lineage>
        <taxon>Bacteria</taxon>
        <taxon>Pseudomonadati</taxon>
        <taxon>Rhodothermota</taxon>
        <taxon>Rhodothermia</taxon>
        <taxon>Rhodothermales</taxon>
        <taxon>Salinibacteraceae</taxon>
        <taxon>Salinibacter</taxon>
    </lineage>
</organism>
<name>D5HAY3_SALRM</name>
<sequence length="80" mass="8764">MQRTSSMLVDALIERWQFSGASEQGNAAHGRAGRPARPPRPERSEDVLSECARRADVREPLETLAALGHVEATDDRAHAT</sequence>
<dbReference type="AlphaFoldDB" id="D5HAY3"/>